<dbReference type="AlphaFoldDB" id="A0A7E4VEG6"/>
<keyword evidence="2" id="KW-1185">Reference proteome</keyword>
<sequence length="128" mass="14644">MHQQGRPSNPTPYNQGRGVMPPPANTNRLNTGASIDMLPVNSPLLAQNQPKIPVNPRLDAALNARKESEYEKKFAQRYNDASFHEKEVVPEPFILFPMQATNIRGDGRNRQRDYKKGRKNQDDNYRGR</sequence>
<proteinExistence type="predicted"/>
<accession>A0A7E4VEG6</accession>
<evidence type="ECO:0000313" key="3">
    <source>
        <dbReference type="WBParaSite" id="Pan_g20101.t1"/>
    </source>
</evidence>
<protein>
    <submittedName>
        <fullName evidence="3">Uncharacterized protein</fullName>
    </submittedName>
</protein>
<feature type="compositionally biased region" description="Polar residues" evidence="1">
    <location>
        <begin position="1"/>
        <end position="14"/>
    </location>
</feature>
<evidence type="ECO:0000313" key="2">
    <source>
        <dbReference type="Proteomes" id="UP000492821"/>
    </source>
</evidence>
<name>A0A7E4VEG6_PANRE</name>
<dbReference type="Proteomes" id="UP000492821">
    <property type="component" value="Unassembled WGS sequence"/>
</dbReference>
<reference evidence="3" key="2">
    <citation type="submission" date="2020-10" db="UniProtKB">
        <authorList>
            <consortium name="WormBaseParasite"/>
        </authorList>
    </citation>
    <scope>IDENTIFICATION</scope>
</reference>
<organism evidence="2 3">
    <name type="scientific">Panagrellus redivivus</name>
    <name type="common">Microworm</name>
    <dbReference type="NCBI Taxonomy" id="6233"/>
    <lineage>
        <taxon>Eukaryota</taxon>
        <taxon>Metazoa</taxon>
        <taxon>Ecdysozoa</taxon>
        <taxon>Nematoda</taxon>
        <taxon>Chromadorea</taxon>
        <taxon>Rhabditida</taxon>
        <taxon>Tylenchina</taxon>
        <taxon>Panagrolaimomorpha</taxon>
        <taxon>Panagrolaimoidea</taxon>
        <taxon>Panagrolaimidae</taxon>
        <taxon>Panagrellus</taxon>
    </lineage>
</organism>
<evidence type="ECO:0000256" key="1">
    <source>
        <dbReference type="SAM" id="MobiDB-lite"/>
    </source>
</evidence>
<feature type="region of interest" description="Disordered" evidence="1">
    <location>
        <begin position="100"/>
        <end position="128"/>
    </location>
</feature>
<reference evidence="2" key="1">
    <citation type="journal article" date="2013" name="Genetics">
        <title>The draft genome and transcriptome of Panagrellus redivivus are shaped by the harsh demands of a free-living lifestyle.</title>
        <authorList>
            <person name="Srinivasan J."/>
            <person name="Dillman A.R."/>
            <person name="Macchietto M.G."/>
            <person name="Heikkinen L."/>
            <person name="Lakso M."/>
            <person name="Fracchia K.M."/>
            <person name="Antoshechkin I."/>
            <person name="Mortazavi A."/>
            <person name="Wong G."/>
            <person name="Sternberg P.W."/>
        </authorList>
    </citation>
    <scope>NUCLEOTIDE SEQUENCE [LARGE SCALE GENOMIC DNA]</scope>
    <source>
        <strain evidence="2">MT8872</strain>
    </source>
</reference>
<feature type="region of interest" description="Disordered" evidence="1">
    <location>
        <begin position="1"/>
        <end position="35"/>
    </location>
</feature>
<dbReference type="WBParaSite" id="Pan_g20101.t1">
    <property type="protein sequence ID" value="Pan_g20101.t1"/>
    <property type="gene ID" value="Pan_g20101"/>
</dbReference>
<feature type="compositionally biased region" description="Basic and acidic residues" evidence="1">
    <location>
        <begin position="105"/>
        <end position="128"/>
    </location>
</feature>